<name>A0A105UWE7_9BURK</name>
<evidence type="ECO:0000313" key="2">
    <source>
        <dbReference type="EMBL" id="KVV36805.1"/>
    </source>
</evidence>
<sequence>MNRRGRIAAARSKFRETPAWQGTPAIPPSRFGAAARVRARSADHKKSPVPIERRFLDTPFKM</sequence>
<dbReference type="AlphaFoldDB" id="A0A105UWE7"/>
<evidence type="ECO:0000313" key="3">
    <source>
        <dbReference type="Proteomes" id="UP000062317"/>
    </source>
</evidence>
<protein>
    <submittedName>
        <fullName evidence="2">Uncharacterized protein</fullName>
    </submittedName>
</protein>
<gene>
    <name evidence="2" type="ORF">WT27_19790</name>
</gene>
<accession>A0A105UWE7</accession>
<feature type="region of interest" description="Disordered" evidence="1">
    <location>
        <begin position="1"/>
        <end position="28"/>
    </location>
</feature>
<evidence type="ECO:0000256" key="1">
    <source>
        <dbReference type="SAM" id="MobiDB-lite"/>
    </source>
</evidence>
<dbReference type="EMBL" id="LPEQ01000143">
    <property type="protein sequence ID" value="KVV36805.1"/>
    <property type="molecule type" value="Genomic_DNA"/>
</dbReference>
<reference evidence="2 3" key="1">
    <citation type="submission" date="2015-11" db="EMBL/GenBank/DDBJ databases">
        <title>Expanding the genomic diversity of Burkholderia species for the development of highly accurate diagnostics.</title>
        <authorList>
            <person name="Sahl J."/>
            <person name="Keim P."/>
            <person name="Wagner D."/>
        </authorList>
    </citation>
    <scope>NUCLEOTIDE SEQUENCE [LARGE SCALE GENOMIC DNA]</scope>
    <source>
        <strain evidence="2 3">MSMB1301WGS</strain>
    </source>
</reference>
<proteinExistence type="predicted"/>
<keyword evidence="3" id="KW-1185">Reference proteome</keyword>
<comment type="caution">
    <text evidence="2">The sequence shown here is derived from an EMBL/GenBank/DDBJ whole genome shotgun (WGS) entry which is preliminary data.</text>
</comment>
<organism evidence="2 3">
    <name type="scientific">Burkholderia territorii</name>
    <dbReference type="NCBI Taxonomy" id="1503055"/>
    <lineage>
        <taxon>Bacteria</taxon>
        <taxon>Pseudomonadati</taxon>
        <taxon>Pseudomonadota</taxon>
        <taxon>Betaproteobacteria</taxon>
        <taxon>Burkholderiales</taxon>
        <taxon>Burkholderiaceae</taxon>
        <taxon>Burkholderia</taxon>
        <taxon>Burkholderia cepacia complex</taxon>
    </lineage>
</organism>
<dbReference type="Proteomes" id="UP000062317">
    <property type="component" value="Unassembled WGS sequence"/>
</dbReference>